<feature type="domain" description="Glycosyltransferase 2-like" evidence="1">
    <location>
        <begin position="7"/>
        <end position="144"/>
    </location>
</feature>
<dbReference type="CDD" id="cd00761">
    <property type="entry name" value="Glyco_tranf_GTA_type"/>
    <property type="match status" value="1"/>
</dbReference>
<evidence type="ECO:0000313" key="2">
    <source>
        <dbReference type="EMBL" id="RTQ53276.1"/>
    </source>
</evidence>
<gene>
    <name evidence="2" type="ORF">EJV47_00630</name>
</gene>
<dbReference type="InterPro" id="IPR029044">
    <property type="entry name" value="Nucleotide-diphossugar_trans"/>
</dbReference>
<dbReference type="Pfam" id="PF00535">
    <property type="entry name" value="Glycos_transf_2"/>
    <property type="match status" value="1"/>
</dbReference>
<dbReference type="AlphaFoldDB" id="A0A3S0H9Q4"/>
<dbReference type="SUPFAM" id="SSF53448">
    <property type="entry name" value="Nucleotide-diphospho-sugar transferases"/>
    <property type="match status" value="1"/>
</dbReference>
<dbReference type="InterPro" id="IPR050834">
    <property type="entry name" value="Glycosyltransf_2"/>
</dbReference>
<sequence length="315" mass="35970">MQRGLVSVIIPTYNRAHLLADAIRSVLAQDYPHKQIIVVDDGSQDNTRQLVSGFAEVEYIYQPNQGQAAARNAGLRHCQGEYVASLDSDDIWDPGFLSSGLEQLRPELSLVFMNWRADSGHNGLESFFRQAAAQQLYLTRAVGDWWHLNSAQTRRMMLETCPAPSSALIIRRSVMPGGWNEQMLIADDWCLLLDIVMQQPAAAAFTLTPHWLKRIHGENIYDGRNYVAVAQELNFHDEPLLLERHRARLQRSEVLILRQRQAQHYVEYAYKSYKHAEKKAMLRHMVKAFSIAPVATGRRIVLALADYLRNQYTKG</sequence>
<evidence type="ECO:0000259" key="1">
    <source>
        <dbReference type="Pfam" id="PF00535"/>
    </source>
</evidence>
<comment type="caution">
    <text evidence="2">The sequence shown here is derived from an EMBL/GenBank/DDBJ whole genome shotgun (WGS) entry which is preliminary data.</text>
</comment>
<dbReference type="GO" id="GO:0016740">
    <property type="term" value="F:transferase activity"/>
    <property type="evidence" value="ECO:0007669"/>
    <property type="project" value="UniProtKB-KW"/>
</dbReference>
<reference evidence="2 3" key="1">
    <citation type="submission" date="2018-12" db="EMBL/GenBank/DDBJ databases">
        <title>Hymenobacter gummosus sp. nov., isolated from a spring.</title>
        <authorList>
            <person name="Nie L."/>
        </authorList>
    </citation>
    <scope>NUCLEOTIDE SEQUENCE [LARGE SCALE GENOMIC DNA]</scope>
    <source>
        <strain evidence="2 3">KCTC 52166</strain>
    </source>
</reference>
<keyword evidence="2" id="KW-0808">Transferase</keyword>
<dbReference type="PANTHER" id="PTHR43685:SF2">
    <property type="entry name" value="GLYCOSYLTRANSFERASE 2-LIKE DOMAIN-CONTAINING PROTEIN"/>
    <property type="match status" value="1"/>
</dbReference>
<dbReference type="RefSeq" id="WP_126691202.1">
    <property type="nucleotide sequence ID" value="NZ_RXOF01000001.1"/>
</dbReference>
<keyword evidence="3" id="KW-1185">Reference proteome</keyword>
<name>A0A3S0H9Q4_9BACT</name>
<evidence type="ECO:0000313" key="3">
    <source>
        <dbReference type="Proteomes" id="UP000282184"/>
    </source>
</evidence>
<dbReference type="Proteomes" id="UP000282184">
    <property type="component" value="Unassembled WGS sequence"/>
</dbReference>
<organism evidence="2 3">
    <name type="scientific">Hymenobacter gummosus</name>
    <dbReference type="NCBI Taxonomy" id="1776032"/>
    <lineage>
        <taxon>Bacteria</taxon>
        <taxon>Pseudomonadati</taxon>
        <taxon>Bacteroidota</taxon>
        <taxon>Cytophagia</taxon>
        <taxon>Cytophagales</taxon>
        <taxon>Hymenobacteraceae</taxon>
        <taxon>Hymenobacter</taxon>
    </lineage>
</organism>
<dbReference type="InterPro" id="IPR001173">
    <property type="entry name" value="Glyco_trans_2-like"/>
</dbReference>
<dbReference type="EMBL" id="RXOF01000001">
    <property type="protein sequence ID" value="RTQ53276.1"/>
    <property type="molecule type" value="Genomic_DNA"/>
</dbReference>
<proteinExistence type="predicted"/>
<protein>
    <submittedName>
        <fullName evidence="2">Glycosyltransferase</fullName>
    </submittedName>
</protein>
<dbReference type="PANTHER" id="PTHR43685">
    <property type="entry name" value="GLYCOSYLTRANSFERASE"/>
    <property type="match status" value="1"/>
</dbReference>
<accession>A0A3S0H9Q4</accession>
<dbReference type="OrthoDB" id="6307329at2"/>
<dbReference type="Gene3D" id="3.90.550.10">
    <property type="entry name" value="Spore Coat Polysaccharide Biosynthesis Protein SpsA, Chain A"/>
    <property type="match status" value="1"/>
</dbReference>